<dbReference type="CDD" id="cd03443">
    <property type="entry name" value="PaaI_thioesterase"/>
    <property type="match status" value="1"/>
</dbReference>
<evidence type="ECO:0000259" key="1">
    <source>
        <dbReference type="Pfam" id="PF03061"/>
    </source>
</evidence>
<sequence length="141" mass="14991">MASDPALLPEPSAGWEAFDDPGFVAHVGPVWHRPDGSYGFRAEKKHANLIGIVQGGMLMTFADRALGVAAMAAADGANCVTIQLDMQFIGAGRIGDWIEARPEIVKRTSSLVFLRTDLTCGADVVASATGVWKILRRKPAA</sequence>
<keyword evidence="3" id="KW-1185">Reference proteome</keyword>
<dbReference type="KEGG" id="mets:DK389_00815"/>
<evidence type="ECO:0000313" key="3">
    <source>
        <dbReference type="Proteomes" id="UP000245926"/>
    </source>
</evidence>
<dbReference type="OrthoDB" id="3477511at2"/>
<accession>A0A2U8W1Q0</accession>
<organism evidence="2 3">
    <name type="scientific">Methylobacterium durans</name>
    <dbReference type="NCBI Taxonomy" id="2202825"/>
    <lineage>
        <taxon>Bacteria</taxon>
        <taxon>Pseudomonadati</taxon>
        <taxon>Pseudomonadota</taxon>
        <taxon>Alphaproteobacteria</taxon>
        <taxon>Hyphomicrobiales</taxon>
        <taxon>Methylobacteriaceae</taxon>
        <taxon>Methylobacterium</taxon>
    </lineage>
</organism>
<dbReference type="SUPFAM" id="SSF54637">
    <property type="entry name" value="Thioesterase/thiol ester dehydrase-isomerase"/>
    <property type="match status" value="1"/>
</dbReference>
<evidence type="ECO:0000313" key="2">
    <source>
        <dbReference type="EMBL" id="AWN39362.1"/>
    </source>
</evidence>
<dbReference type="AlphaFoldDB" id="A0A2U8W1Q0"/>
<proteinExistence type="predicted"/>
<dbReference type="EMBL" id="CP029550">
    <property type="protein sequence ID" value="AWN39362.1"/>
    <property type="molecule type" value="Genomic_DNA"/>
</dbReference>
<dbReference type="InterPro" id="IPR029069">
    <property type="entry name" value="HotDog_dom_sf"/>
</dbReference>
<dbReference type="Gene3D" id="3.10.129.10">
    <property type="entry name" value="Hotdog Thioesterase"/>
    <property type="match status" value="1"/>
</dbReference>
<dbReference type="GO" id="GO:0016790">
    <property type="term" value="F:thiolester hydrolase activity"/>
    <property type="evidence" value="ECO:0007669"/>
    <property type="project" value="UniProtKB-ARBA"/>
</dbReference>
<protein>
    <submittedName>
        <fullName evidence="2">PaaI family thioesterase</fullName>
    </submittedName>
</protein>
<feature type="domain" description="Thioesterase" evidence="1">
    <location>
        <begin position="51"/>
        <end position="123"/>
    </location>
</feature>
<reference evidence="3" key="1">
    <citation type="submission" date="2018-05" db="EMBL/GenBank/DDBJ databases">
        <title>Complete Genome Sequence of Methylobacterium sp. 17SD2-17.</title>
        <authorList>
            <person name="Srinivasan S."/>
        </authorList>
    </citation>
    <scope>NUCLEOTIDE SEQUENCE [LARGE SCALE GENOMIC DNA]</scope>
    <source>
        <strain evidence="3">17SD2-17</strain>
    </source>
</reference>
<name>A0A2U8W1Q0_9HYPH</name>
<dbReference type="Proteomes" id="UP000245926">
    <property type="component" value="Chromosome"/>
</dbReference>
<gene>
    <name evidence="2" type="ORF">DK389_00815</name>
</gene>
<dbReference type="Pfam" id="PF03061">
    <property type="entry name" value="4HBT"/>
    <property type="match status" value="1"/>
</dbReference>
<dbReference type="InterPro" id="IPR006683">
    <property type="entry name" value="Thioestr_dom"/>
</dbReference>
<dbReference type="RefSeq" id="WP_109886873.1">
    <property type="nucleotide sequence ID" value="NZ_CP029550.1"/>
</dbReference>